<accession>A0A058ZQP7</accession>
<proteinExistence type="inferred from homology"/>
<comment type="pathway">
    <text evidence="2">Organic acid metabolism; glycolate biosynthesis; glycolate from 2-phosphoglycolate: step 1/1.</text>
</comment>
<dbReference type="InterPro" id="IPR041492">
    <property type="entry name" value="HAD_2"/>
</dbReference>
<evidence type="ECO:0000313" key="7">
    <source>
        <dbReference type="Proteomes" id="UP000024836"/>
    </source>
</evidence>
<evidence type="ECO:0000313" key="6">
    <source>
        <dbReference type="EMBL" id="KCV83156.1"/>
    </source>
</evidence>
<feature type="region of interest" description="Disordered" evidence="5">
    <location>
        <begin position="1"/>
        <end position="23"/>
    </location>
</feature>
<dbReference type="EMBL" id="AQQY01000001">
    <property type="protein sequence ID" value="KCV83156.1"/>
    <property type="molecule type" value="Genomic_DNA"/>
</dbReference>
<evidence type="ECO:0000256" key="1">
    <source>
        <dbReference type="ARBA" id="ARBA00000830"/>
    </source>
</evidence>
<sequence length="250" mass="25852">MQGRKGKADQKAFPQVSAMGGKPPNGGAMRTVIFDLDGTLADTSGDLIAAANSCFDGLGLGALLDPVADQAAAFKGGRAMLSLGFERAGPTYGPADVETQFPIFLQAYADAIDVQTTLYPGVVDAIERLRSGGVLVGVCTNKPEGLAETLLARLGVRGLFGSMIGADTLPTRKPDPAPYVASVQQAGGEVARSILIGDTITDRDTARAAGVPCALVTFGPDGRDVAELEPEALLDHYDHLDDVVVRLLGA</sequence>
<dbReference type="InterPro" id="IPR023214">
    <property type="entry name" value="HAD_sf"/>
</dbReference>
<dbReference type="PANTHER" id="PTHR43434">
    <property type="entry name" value="PHOSPHOGLYCOLATE PHOSPHATASE"/>
    <property type="match status" value="1"/>
</dbReference>
<evidence type="ECO:0000256" key="5">
    <source>
        <dbReference type="SAM" id="MobiDB-lite"/>
    </source>
</evidence>
<evidence type="ECO:0000256" key="2">
    <source>
        <dbReference type="ARBA" id="ARBA00004818"/>
    </source>
</evidence>
<gene>
    <name evidence="6" type="ORF">ATO10_00305</name>
</gene>
<reference evidence="6 7" key="1">
    <citation type="submission" date="2013-04" db="EMBL/GenBank/DDBJ databases">
        <title>Shimia sp. 22II-S11-Z10 Genome Sequencing.</title>
        <authorList>
            <person name="Lai Q."/>
            <person name="Li G."/>
            <person name="Shao Z."/>
        </authorList>
    </citation>
    <scope>NUCLEOTIDE SEQUENCE [LARGE SCALE GENOMIC DNA]</scope>
    <source>
        <strain evidence="7">22II-S11-Z10</strain>
    </source>
</reference>
<dbReference type="AlphaFoldDB" id="A0A058ZQP7"/>
<evidence type="ECO:0000256" key="4">
    <source>
        <dbReference type="ARBA" id="ARBA00013078"/>
    </source>
</evidence>
<dbReference type="PANTHER" id="PTHR43434:SF1">
    <property type="entry name" value="PHOSPHOGLYCOLATE PHOSPHATASE"/>
    <property type="match status" value="1"/>
</dbReference>
<evidence type="ECO:0000256" key="3">
    <source>
        <dbReference type="ARBA" id="ARBA00006171"/>
    </source>
</evidence>
<dbReference type="STRING" id="1461693.ATO10_00305"/>
<dbReference type="SUPFAM" id="SSF56784">
    <property type="entry name" value="HAD-like"/>
    <property type="match status" value="1"/>
</dbReference>
<organism evidence="6 7">
    <name type="scientific">Actibacterium atlanticum</name>
    <dbReference type="NCBI Taxonomy" id="1461693"/>
    <lineage>
        <taxon>Bacteria</taxon>
        <taxon>Pseudomonadati</taxon>
        <taxon>Pseudomonadota</taxon>
        <taxon>Alphaproteobacteria</taxon>
        <taxon>Rhodobacterales</taxon>
        <taxon>Roseobacteraceae</taxon>
        <taxon>Actibacterium</taxon>
    </lineage>
</organism>
<comment type="similarity">
    <text evidence="3">Belongs to the HAD-like hydrolase superfamily. CbbY/CbbZ/Gph/YieH family.</text>
</comment>
<dbReference type="InterPro" id="IPR050155">
    <property type="entry name" value="HAD-like_hydrolase_sf"/>
</dbReference>
<keyword evidence="6" id="KW-0378">Hydrolase</keyword>
<feature type="compositionally biased region" description="Basic and acidic residues" evidence="5">
    <location>
        <begin position="1"/>
        <end position="10"/>
    </location>
</feature>
<dbReference type="eggNOG" id="COG0546">
    <property type="taxonomic scope" value="Bacteria"/>
</dbReference>
<dbReference type="InterPro" id="IPR023198">
    <property type="entry name" value="PGP-like_dom2"/>
</dbReference>
<dbReference type="SFLD" id="SFLDG01129">
    <property type="entry name" value="C1.5:_HAD__Beta-PGM__Phosphata"/>
    <property type="match status" value="1"/>
</dbReference>
<dbReference type="GO" id="GO:0005829">
    <property type="term" value="C:cytosol"/>
    <property type="evidence" value="ECO:0007669"/>
    <property type="project" value="TreeGrafter"/>
</dbReference>
<dbReference type="Gene3D" id="1.10.150.240">
    <property type="entry name" value="Putative phosphatase, domain 2"/>
    <property type="match status" value="1"/>
</dbReference>
<protein>
    <recommendedName>
        <fullName evidence="4">phosphoglycolate phosphatase</fullName>
        <ecNumber evidence="4">3.1.3.18</ecNumber>
    </recommendedName>
</protein>
<dbReference type="GO" id="GO:0006281">
    <property type="term" value="P:DNA repair"/>
    <property type="evidence" value="ECO:0007669"/>
    <property type="project" value="TreeGrafter"/>
</dbReference>
<dbReference type="InterPro" id="IPR006439">
    <property type="entry name" value="HAD-SF_hydro_IA"/>
</dbReference>
<dbReference type="Gene3D" id="3.40.50.1000">
    <property type="entry name" value="HAD superfamily/HAD-like"/>
    <property type="match status" value="1"/>
</dbReference>
<name>A0A058ZQP7_9RHOB</name>
<comment type="caution">
    <text evidence="6">The sequence shown here is derived from an EMBL/GenBank/DDBJ whole genome shotgun (WGS) entry which is preliminary data.</text>
</comment>
<dbReference type="EC" id="3.1.3.18" evidence="4"/>
<dbReference type="Proteomes" id="UP000024836">
    <property type="component" value="Unassembled WGS sequence"/>
</dbReference>
<keyword evidence="7" id="KW-1185">Reference proteome</keyword>
<dbReference type="SFLD" id="SFLDS00003">
    <property type="entry name" value="Haloacid_Dehalogenase"/>
    <property type="match status" value="1"/>
</dbReference>
<dbReference type="Pfam" id="PF13419">
    <property type="entry name" value="HAD_2"/>
    <property type="match status" value="1"/>
</dbReference>
<dbReference type="PRINTS" id="PR00413">
    <property type="entry name" value="HADHALOGNASE"/>
</dbReference>
<dbReference type="PATRIC" id="fig|1461693.3.peg.63"/>
<dbReference type="GO" id="GO:0008967">
    <property type="term" value="F:phosphoglycolate phosphatase activity"/>
    <property type="evidence" value="ECO:0007669"/>
    <property type="project" value="UniProtKB-EC"/>
</dbReference>
<comment type="catalytic activity">
    <reaction evidence="1">
        <text>2-phosphoglycolate + H2O = glycolate + phosphate</text>
        <dbReference type="Rhea" id="RHEA:14369"/>
        <dbReference type="ChEBI" id="CHEBI:15377"/>
        <dbReference type="ChEBI" id="CHEBI:29805"/>
        <dbReference type="ChEBI" id="CHEBI:43474"/>
        <dbReference type="ChEBI" id="CHEBI:58033"/>
        <dbReference type="EC" id="3.1.3.18"/>
    </reaction>
</comment>
<dbReference type="InterPro" id="IPR036412">
    <property type="entry name" value="HAD-like_sf"/>
</dbReference>